<reference evidence="1" key="1">
    <citation type="journal article" date="2014" name="Front. Microbiol.">
        <title>High frequency of phylogenetically diverse reductive dehalogenase-homologous genes in deep subseafloor sedimentary metagenomes.</title>
        <authorList>
            <person name="Kawai M."/>
            <person name="Futagami T."/>
            <person name="Toyoda A."/>
            <person name="Takaki Y."/>
            <person name="Nishi S."/>
            <person name="Hori S."/>
            <person name="Arai W."/>
            <person name="Tsubouchi T."/>
            <person name="Morono Y."/>
            <person name="Uchiyama I."/>
            <person name="Ito T."/>
            <person name="Fujiyama A."/>
            <person name="Inagaki F."/>
            <person name="Takami H."/>
        </authorList>
    </citation>
    <scope>NUCLEOTIDE SEQUENCE</scope>
    <source>
        <strain evidence="1">Expedition CK06-06</strain>
    </source>
</reference>
<dbReference type="EMBL" id="BARU01008649">
    <property type="protein sequence ID" value="GAH43765.1"/>
    <property type="molecule type" value="Genomic_DNA"/>
</dbReference>
<proteinExistence type="predicted"/>
<name>X1GG11_9ZZZZ</name>
<accession>X1GG11</accession>
<evidence type="ECO:0000313" key="1">
    <source>
        <dbReference type="EMBL" id="GAH43765.1"/>
    </source>
</evidence>
<protein>
    <submittedName>
        <fullName evidence="1">Uncharacterized protein</fullName>
    </submittedName>
</protein>
<sequence length="79" mass="9138">MNEIPTWIIVFEFSLKKYLNPFFTLKLLVSLNNDAKIDMKNIINSGLIQIPRIKSKEKENTDRIDIPTIIASAIHLILK</sequence>
<gene>
    <name evidence="1" type="ORF">S03H2_16863</name>
</gene>
<comment type="caution">
    <text evidence="1">The sequence shown here is derived from an EMBL/GenBank/DDBJ whole genome shotgun (WGS) entry which is preliminary data.</text>
</comment>
<dbReference type="AlphaFoldDB" id="X1GG11"/>
<organism evidence="1">
    <name type="scientific">marine sediment metagenome</name>
    <dbReference type="NCBI Taxonomy" id="412755"/>
    <lineage>
        <taxon>unclassified sequences</taxon>
        <taxon>metagenomes</taxon>
        <taxon>ecological metagenomes</taxon>
    </lineage>
</organism>